<organism evidence="2 3">
    <name type="scientific">Xenorhabdus nematophila (strain ATCC 19061 / DSM 3370 / CCUG 14189 / LMG 1036 / NCIMB 9965 / AN6)</name>
    <dbReference type="NCBI Taxonomy" id="406817"/>
    <lineage>
        <taxon>Bacteria</taxon>
        <taxon>Pseudomonadati</taxon>
        <taxon>Pseudomonadota</taxon>
        <taxon>Gammaproteobacteria</taxon>
        <taxon>Enterobacterales</taxon>
        <taxon>Morganellaceae</taxon>
        <taxon>Xenorhabdus</taxon>
    </lineage>
</organism>
<keyword evidence="1" id="KW-0812">Transmembrane</keyword>
<evidence type="ECO:0000313" key="2">
    <source>
        <dbReference type="EMBL" id="CBJ91055.1"/>
    </source>
</evidence>
<accession>D3VJZ6</accession>
<reference evidence="2 3" key="1">
    <citation type="journal article" date="2011" name="PLoS ONE">
        <title>The entomopathogenic bacterial endosymbionts xenorhabdus and photorhabdus: convergent lifestyles from divergent genomes.</title>
        <authorList>
            <person name="Chaston J.M."/>
            <person name="Suen G."/>
            <person name="Tucker S.L."/>
            <person name="Andersen A.W."/>
            <person name="Bhasin A."/>
            <person name="Bode E."/>
            <person name="Bode H.B."/>
            <person name="Brachmann A.O."/>
            <person name="Cowles C.E."/>
            <person name="Cowles K.N."/>
            <person name="Darby C."/>
            <person name="de Leon L."/>
            <person name="Drace K."/>
            <person name="Du Z."/>
            <person name="Givaudan A."/>
            <person name="Herbert Tran E.E."/>
            <person name="Jewell K.A."/>
            <person name="Knack J.J."/>
            <person name="Krasomil-Osterfeld K.C."/>
            <person name="Kukor R."/>
            <person name="Lanois A."/>
            <person name="Latreille P."/>
            <person name="Leimgruber N.K."/>
            <person name="Lipke C.M."/>
            <person name="Liu R."/>
            <person name="Lu X."/>
            <person name="Martens E.C."/>
            <person name="Marri P.R."/>
            <person name="Medigue C."/>
            <person name="Menard M.L."/>
            <person name="Miller N.M."/>
            <person name="Morales-Soto N."/>
            <person name="Norton S."/>
            <person name="Ogier J.C."/>
            <person name="Orchard S.S."/>
            <person name="Park D."/>
            <person name="Park Y."/>
            <person name="Qurollo B.A."/>
            <person name="Sugar D.R."/>
            <person name="Richards G.R."/>
            <person name="Rouy Z."/>
            <person name="Slominski B."/>
            <person name="Slominski K."/>
            <person name="Snyder H."/>
            <person name="Tjaden B.C."/>
            <person name="van der Hoeven R."/>
            <person name="Welch R.D."/>
            <person name="Wheeler C."/>
            <person name="Xiang B."/>
            <person name="Barbazuk B."/>
            <person name="Gaudriault S."/>
            <person name="Goodner B."/>
            <person name="Slater S.C."/>
            <person name="Forst S."/>
            <person name="Goldman B.S."/>
            <person name="Goodrich-Blair H."/>
        </authorList>
    </citation>
    <scope>NUCLEOTIDE SEQUENCE [LARGE SCALE GENOMIC DNA]</scope>
    <source>
        <strain evidence="3">ATCC 19061 / DSM 3370 / CCUG 14189 / LMG 1036 / NCIMB 9965 / AN6</strain>
    </source>
</reference>
<feature type="transmembrane region" description="Helical" evidence="1">
    <location>
        <begin position="51"/>
        <end position="69"/>
    </location>
</feature>
<dbReference type="KEGG" id="xne:XNC1_3001"/>
<dbReference type="AlphaFoldDB" id="D3VJZ6"/>
<dbReference type="HOGENOM" id="CLU_2621236_0_0_6"/>
<dbReference type="STRING" id="406817.XNC1_3001"/>
<keyword evidence="1" id="KW-0472">Membrane</keyword>
<evidence type="ECO:0000256" key="1">
    <source>
        <dbReference type="SAM" id="Phobius"/>
    </source>
</evidence>
<keyword evidence="3" id="KW-1185">Reference proteome</keyword>
<gene>
    <name evidence="2" type="ordered locus">XNC1_3001</name>
</gene>
<sequence>MSQHVTCYVMTIFFSNPISTLSYCSEKELLCLKLKRNRWLYRSQAVNHQDLCVIIFCKIMLVIMISIATDCPVDSSTK</sequence>
<protein>
    <submittedName>
        <fullName evidence="2">Uncharacterized protein</fullName>
    </submittedName>
</protein>
<evidence type="ECO:0000313" key="3">
    <source>
        <dbReference type="Proteomes" id="UP000008075"/>
    </source>
</evidence>
<proteinExistence type="predicted"/>
<keyword evidence="1" id="KW-1133">Transmembrane helix</keyword>
<dbReference type="Proteomes" id="UP000008075">
    <property type="component" value="Chromosome"/>
</dbReference>
<name>D3VJZ6_XENNA</name>
<dbReference type="EMBL" id="FN667742">
    <property type="protein sequence ID" value="CBJ91055.1"/>
    <property type="molecule type" value="Genomic_DNA"/>
</dbReference>